<name>A0A5C6ZLL0_9FLAO</name>
<dbReference type="PANTHER" id="PTHR30203:SF33">
    <property type="entry name" value="BLR4455 PROTEIN"/>
    <property type="match status" value="1"/>
</dbReference>
<dbReference type="GO" id="GO:0005886">
    <property type="term" value="C:plasma membrane"/>
    <property type="evidence" value="ECO:0007669"/>
    <property type="project" value="UniProtKB-SubCell"/>
</dbReference>
<dbReference type="RefSeq" id="WP_147085301.1">
    <property type="nucleotide sequence ID" value="NZ_VORM01000002.1"/>
</dbReference>
<keyword evidence="2" id="KW-0812">Transmembrane</keyword>
<dbReference type="Pfam" id="PF02321">
    <property type="entry name" value="OEP"/>
    <property type="match status" value="2"/>
</dbReference>
<dbReference type="SUPFAM" id="SSF56954">
    <property type="entry name" value="Outer membrane efflux proteins (OEP)"/>
    <property type="match status" value="1"/>
</dbReference>
<dbReference type="PANTHER" id="PTHR30203">
    <property type="entry name" value="OUTER MEMBRANE CATION EFFLUX PROTEIN"/>
    <property type="match status" value="1"/>
</dbReference>
<evidence type="ECO:0000313" key="3">
    <source>
        <dbReference type="EMBL" id="TXD90555.1"/>
    </source>
</evidence>
<keyword evidence="4" id="KW-1185">Reference proteome</keyword>
<gene>
    <name evidence="3" type="ORF">ESY86_04085</name>
</gene>
<dbReference type="GO" id="GO:0015562">
    <property type="term" value="F:efflux transmembrane transporter activity"/>
    <property type="evidence" value="ECO:0007669"/>
    <property type="project" value="InterPro"/>
</dbReference>
<comment type="caution">
    <text evidence="3">The sequence shown here is derived from an EMBL/GenBank/DDBJ whole genome shotgun (WGS) entry which is preliminary data.</text>
</comment>
<evidence type="ECO:0000256" key="2">
    <source>
        <dbReference type="RuleBase" id="RU362097"/>
    </source>
</evidence>
<keyword evidence="2" id="KW-0472">Membrane</keyword>
<organism evidence="3 4">
    <name type="scientific">Subsaximicrobium wynnwilliamsii</name>
    <dbReference type="NCBI Taxonomy" id="291179"/>
    <lineage>
        <taxon>Bacteria</taxon>
        <taxon>Pseudomonadati</taxon>
        <taxon>Bacteroidota</taxon>
        <taxon>Flavobacteriia</taxon>
        <taxon>Flavobacteriales</taxon>
        <taxon>Flavobacteriaceae</taxon>
        <taxon>Subsaximicrobium</taxon>
    </lineage>
</organism>
<dbReference type="OrthoDB" id="9770517at2"/>
<dbReference type="EMBL" id="VORO01000003">
    <property type="protein sequence ID" value="TXD90555.1"/>
    <property type="molecule type" value="Genomic_DNA"/>
</dbReference>
<proteinExistence type="inferred from homology"/>
<dbReference type="InterPro" id="IPR010131">
    <property type="entry name" value="MdtP/NodT-like"/>
</dbReference>
<evidence type="ECO:0000313" key="4">
    <source>
        <dbReference type="Proteomes" id="UP000321578"/>
    </source>
</evidence>
<comment type="subcellular location">
    <subcellularLocation>
        <location evidence="2">Cell membrane</location>
        <topology evidence="2">Lipid-anchor</topology>
    </subcellularLocation>
</comment>
<keyword evidence="2" id="KW-1134">Transmembrane beta strand</keyword>
<reference evidence="3 4" key="1">
    <citation type="submission" date="2019-08" db="EMBL/GenBank/DDBJ databases">
        <title>Genomes of Subsaximicrobium wynnwilliamsii strains.</title>
        <authorList>
            <person name="Bowman J.P."/>
        </authorList>
    </citation>
    <scope>NUCLEOTIDE SEQUENCE [LARGE SCALE GENOMIC DNA]</scope>
    <source>
        <strain evidence="3 4">2-80-2</strain>
    </source>
</reference>
<dbReference type="NCBIfam" id="TIGR01845">
    <property type="entry name" value="outer_NodT"/>
    <property type="match status" value="1"/>
</dbReference>
<accession>A0A5C6ZLL0</accession>
<keyword evidence="2" id="KW-0732">Signal</keyword>
<dbReference type="PROSITE" id="PS51257">
    <property type="entry name" value="PROKAR_LIPOPROTEIN"/>
    <property type="match status" value="1"/>
</dbReference>
<feature type="chain" id="PRO_5023154559" evidence="2">
    <location>
        <begin position="25"/>
        <end position="470"/>
    </location>
</feature>
<dbReference type="AlphaFoldDB" id="A0A5C6ZLL0"/>
<dbReference type="Proteomes" id="UP000321578">
    <property type="component" value="Unassembled WGS sequence"/>
</dbReference>
<keyword evidence="2" id="KW-0564">Palmitate</keyword>
<dbReference type="Gene3D" id="1.20.1600.10">
    <property type="entry name" value="Outer membrane efflux proteins (OEP)"/>
    <property type="match status" value="1"/>
</dbReference>
<dbReference type="InterPro" id="IPR003423">
    <property type="entry name" value="OMP_efflux"/>
</dbReference>
<dbReference type="Gene3D" id="2.20.200.10">
    <property type="entry name" value="Outer membrane efflux proteins (OEP)"/>
    <property type="match status" value="1"/>
</dbReference>
<evidence type="ECO:0000256" key="1">
    <source>
        <dbReference type="ARBA" id="ARBA00007613"/>
    </source>
</evidence>
<protein>
    <submittedName>
        <fullName evidence="3">Efflux transporter outer membrane subunit</fullName>
    </submittedName>
</protein>
<feature type="signal peptide" evidence="2">
    <location>
        <begin position="1"/>
        <end position="24"/>
    </location>
</feature>
<sequence>MKNSIIIKFSVVIVTMLTLQSCFVAEDYTKQELKDVNIDEAKFRTDNLSQDTLTMADVSWKEMFSDPVLTQYIEKGLENNIDIRVALQQIIASEAYFKQGKASYYPTFSVNAQYTHQELAPNSQFGSFFDGALDQYDLTGALSWEADIWGKIRSNERAFQASYLQTVAAHQAVKTRLIANIASVYYQLLAVDEQIIITESTIETRSNGLETTKALKEAGNLTEVSVKQTEAQIYTAQGILVDLKNQSHILENTLSILLGDMPKEMERSTLAEQVVTTDLTLGVPSQLLSNRPDVIAAEFNLRNAFELTNVARSNFYPSLTLSASGGLQSLEFDKLFSANSIFATFIGGIAQPILNGRKIKTQYEVSQAQQEQARLNFKQSLLVASKEVSDAMFNYKSASEKIEIKQKEFNAYDLAIEYSQELLNYGLANYLEVLRAEENALNSSLDLVGAKNSQLQAIVDLYQALGGGWK</sequence>
<comment type="similarity">
    <text evidence="1 2">Belongs to the outer membrane factor (OMF) (TC 1.B.17) family.</text>
</comment>
<keyword evidence="2" id="KW-0449">Lipoprotein</keyword>